<feature type="domain" description="HTH tetR-type" evidence="6">
    <location>
        <begin position="18"/>
        <end position="78"/>
    </location>
</feature>
<protein>
    <submittedName>
        <fullName evidence="7">TetR family transcriptional regulator</fullName>
    </submittedName>
</protein>
<comment type="caution">
    <text evidence="7">The sequence shown here is derived from an EMBL/GenBank/DDBJ whole genome shotgun (WGS) entry which is preliminary data.</text>
</comment>
<evidence type="ECO:0000256" key="3">
    <source>
        <dbReference type="ARBA" id="ARBA00023163"/>
    </source>
</evidence>
<dbReference type="SUPFAM" id="SSF46689">
    <property type="entry name" value="Homeodomain-like"/>
    <property type="match status" value="1"/>
</dbReference>
<evidence type="ECO:0000256" key="2">
    <source>
        <dbReference type="ARBA" id="ARBA00023125"/>
    </source>
</evidence>
<dbReference type="PANTHER" id="PTHR30055:SF234">
    <property type="entry name" value="HTH-TYPE TRANSCRIPTIONAL REGULATOR BETI"/>
    <property type="match status" value="1"/>
</dbReference>
<dbReference type="SUPFAM" id="SSF48498">
    <property type="entry name" value="Tetracyclin repressor-like, C-terminal domain"/>
    <property type="match status" value="1"/>
</dbReference>
<dbReference type="GO" id="GO:0003700">
    <property type="term" value="F:DNA-binding transcription factor activity"/>
    <property type="evidence" value="ECO:0007669"/>
    <property type="project" value="TreeGrafter"/>
</dbReference>
<dbReference type="EMBL" id="VFPA01000003">
    <property type="protein sequence ID" value="TQM09012.1"/>
    <property type="molecule type" value="Genomic_DNA"/>
</dbReference>
<evidence type="ECO:0000256" key="1">
    <source>
        <dbReference type="ARBA" id="ARBA00023015"/>
    </source>
</evidence>
<keyword evidence="2 4" id="KW-0238">DNA-binding</keyword>
<dbReference type="GO" id="GO:0000976">
    <property type="term" value="F:transcription cis-regulatory region binding"/>
    <property type="evidence" value="ECO:0007669"/>
    <property type="project" value="TreeGrafter"/>
</dbReference>
<evidence type="ECO:0000256" key="5">
    <source>
        <dbReference type="SAM" id="MobiDB-lite"/>
    </source>
</evidence>
<keyword evidence="3" id="KW-0804">Transcription</keyword>
<sequence>MTAGRALPVADPRTKKGRGSKEALLRAARVVFGRDGFAAARVSDIAAEAGMSNGAFYRYYVDKNAVLIELVTMLLQQLYDESQARWSPRDPVDSVVVTTERYFRFYARNADLFGVLHETMQTHPEIEAMQADNRKDFHERITRMIRRAVEKGLMRADVDPELGAALLGGMTEHYAYYRFVLHRYPERDLGDVSRELAKVWAVGTFSEQARGDMGSGEGAP</sequence>
<organism evidence="7 8">
    <name type="scientific">Pseudonocardia kunmingensis</name>
    <dbReference type="NCBI Taxonomy" id="630975"/>
    <lineage>
        <taxon>Bacteria</taxon>
        <taxon>Bacillati</taxon>
        <taxon>Actinomycetota</taxon>
        <taxon>Actinomycetes</taxon>
        <taxon>Pseudonocardiales</taxon>
        <taxon>Pseudonocardiaceae</taxon>
        <taxon>Pseudonocardia</taxon>
    </lineage>
</organism>
<gene>
    <name evidence="7" type="ORF">FB558_4753</name>
</gene>
<dbReference type="Gene3D" id="1.10.357.10">
    <property type="entry name" value="Tetracycline Repressor, domain 2"/>
    <property type="match status" value="1"/>
</dbReference>
<accession>A0A543DI58</accession>
<name>A0A543DI58_9PSEU</name>
<dbReference type="InterPro" id="IPR001647">
    <property type="entry name" value="HTH_TetR"/>
</dbReference>
<dbReference type="PROSITE" id="PS50977">
    <property type="entry name" value="HTH_TETR_2"/>
    <property type="match status" value="1"/>
</dbReference>
<keyword evidence="1" id="KW-0805">Transcription regulation</keyword>
<dbReference type="PANTHER" id="PTHR30055">
    <property type="entry name" value="HTH-TYPE TRANSCRIPTIONAL REGULATOR RUTR"/>
    <property type="match status" value="1"/>
</dbReference>
<dbReference type="InterPro" id="IPR009057">
    <property type="entry name" value="Homeodomain-like_sf"/>
</dbReference>
<dbReference type="OrthoDB" id="5242390at2"/>
<reference evidence="7 8" key="1">
    <citation type="submission" date="2019-06" db="EMBL/GenBank/DDBJ databases">
        <title>Sequencing the genomes of 1000 actinobacteria strains.</title>
        <authorList>
            <person name="Klenk H.-P."/>
        </authorList>
    </citation>
    <scope>NUCLEOTIDE SEQUENCE [LARGE SCALE GENOMIC DNA]</scope>
    <source>
        <strain evidence="7 8">DSM 45301</strain>
    </source>
</reference>
<evidence type="ECO:0000313" key="8">
    <source>
        <dbReference type="Proteomes" id="UP000315677"/>
    </source>
</evidence>
<dbReference type="Gene3D" id="1.10.10.60">
    <property type="entry name" value="Homeodomain-like"/>
    <property type="match status" value="1"/>
</dbReference>
<dbReference type="PRINTS" id="PR00455">
    <property type="entry name" value="HTHTETR"/>
</dbReference>
<proteinExistence type="predicted"/>
<keyword evidence="8" id="KW-1185">Reference proteome</keyword>
<dbReference type="Pfam" id="PF17932">
    <property type="entry name" value="TetR_C_24"/>
    <property type="match status" value="1"/>
</dbReference>
<dbReference type="InterPro" id="IPR041490">
    <property type="entry name" value="KstR2_TetR_C"/>
</dbReference>
<dbReference type="Pfam" id="PF00440">
    <property type="entry name" value="TetR_N"/>
    <property type="match status" value="1"/>
</dbReference>
<evidence type="ECO:0000259" key="6">
    <source>
        <dbReference type="PROSITE" id="PS50977"/>
    </source>
</evidence>
<evidence type="ECO:0000313" key="7">
    <source>
        <dbReference type="EMBL" id="TQM09012.1"/>
    </source>
</evidence>
<dbReference type="InterPro" id="IPR036271">
    <property type="entry name" value="Tet_transcr_reg_TetR-rel_C_sf"/>
</dbReference>
<dbReference type="Proteomes" id="UP000315677">
    <property type="component" value="Unassembled WGS sequence"/>
</dbReference>
<feature type="region of interest" description="Disordered" evidence="5">
    <location>
        <begin position="1"/>
        <end position="20"/>
    </location>
</feature>
<feature type="DNA-binding region" description="H-T-H motif" evidence="4">
    <location>
        <begin position="41"/>
        <end position="60"/>
    </location>
</feature>
<dbReference type="AlphaFoldDB" id="A0A543DI58"/>
<evidence type="ECO:0000256" key="4">
    <source>
        <dbReference type="PROSITE-ProRule" id="PRU00335"/>
    </source>
</evidence>
<dbReference type="RefSeq" id="WP_142056905.1">
    <property type="nucleotide sequence ID" value="NZ_VFPA01000003.1"/>
</dbReference>
<dbReference type="InterPro" id="IPR050109">
    <property type="entry name" value="HTH-type_TetR-like_transc_reg"/>
</dbReference>